<evidence type="ECO:0000259" key="11">
    <source>
        <dbReference type="PROSITE" id="PS51695"/>
    </source>
</evidence>
<dbReference type="CDD" id="cd04056">
    <property type="entry name" value="Peptidases_S53"/>
    <property type="match status" value="1"/>
</dbReference>
<proteinExistence type="predicted"/>
<feature type="active site" description="Charge relay system" evidence="9">
    <location>
        <position position="624"/>
    </location>
</feature>
<feature type="active site" description="Charge relay system" evidence="9">
    <location>
        <position position="416"/>
    </location>
</feature>
<dbReference type="PROSITE" id="PS51695">
    <property type="entry name" value="SEDOLISIN"/>
    <property type="match status" value="1"/>
</dbReference>
<evidence type="ECO:0000256" key="8">
    <source>
        <dbReference type="ARBA" id="ARBA00023619"/>
    </source>
</evidence>
<evidence type="ECO:0000256" key="9">
    <source>
        <dbReference type="PROSITE-ProRule" id="PRU01032"/>
    </source>
</evidence>
<dbReference type="SMART" id="SM00944">
    <property type="entry name" value="Pro-kuma_activ"/>
    <property type="match status" value="1"/>
</dbReference>
<evidence type="ECO:0000256" key="1">
    <source>
        <dbReference type="ARBA" id="ARBA00022670"/>
    </source>
</evidence>
<keyword evidence="6" id="KW-0865">Zymogen</keyword>
<name>A0A7S4SX07_9DINO</name>
<keyword evidence="3 9" id="KW-0378">Hydrolase</keyword>
<comment type="catalytic activity">
    <reaction evidence="7">
        <text>Hydrolysis of proteins with broad specificity for peptide bonds, and a preference for a large uncharged residue in P1. Hydrolyzes peptide amides.</text>
        <dbReference type="EC" id="3.4.21.62"/>
    </reaction>
</comment>
<dbReference type="InterPro" id="IPR015366">
    <property type="entry name" value="S53_propep"/>
</dbReference>
<dbReference type="InterPro" id="IPR030400">
    <property type="entry name" value="Sedolisin_dom"/>
</dbReference>
<dbReference type="SUPFAM" id="SSF54897">
    <property type="entry name" value="Protease propeptides/inhibitors"/>
    <property type="match status" value="1"/>
</dbReference>
<evidence type="ECO:0000256" key="2">
    <source>
        <dbReference type="ARBA" id="ARBA00022723"/>
    </source>
</evidence>
<feature type="active site" description="Charge relay system" evidence="9">
    <location>
        <position position="412"/>
    </location>
</feature>
<keyword evidence="5 9" id="KW-0106">Calcium</keyword>
<protein>
    <recommendedName>
        <fullName evidence="8">subtilisin</fullName>
        <ecNumber evidence="8">3.4.21.62</ecNumber>
    </recommendedName>
</protein>
<keyword evidence="1 9" id="KW-0645">Protease</keyword>
<sequence length="713" mass="75772">MTRPVWSSPDAPPSGLPPHANFSAMSRLRAACASSRCTWVWAFAASVLSTTVSGSATPGSSSDLEGELEEALRGGDECPPSGVLGGQGGPPSCALSALQLRGARQGQAAGADSIGASTGEGGGSIGVFESAPALEGSWSNEGRCSGEMPHELLFVMTPKDADRLERMAMDRTDPGSPNFRKWLSREGVVELVRNEVGLQALRTFLTGHEDLLSLRETRGGEVVRATAPVALWERLLRAEFSIRRHRGTGRQLVRAPSYALPQTLSAHVAGILKVVELGEPLLHAQRSNEVRTEINSPFAAMEQSCSPEARALVCDSFEELKAANPEVVSPPLLRSFYKMPPVARNGSLEAAQREVTSQMVYASLEQHWSPADRAKFVSAFSLTPARKVKELDLGDAMSSNAACRESPGSCAESNLDVQYMTAMSPWSHMGYFYMPKNTTFYEFLYRFITDTSEMRNIPHVISISYGMPEAGATQTAQRAFDVTAKALTLQGITLLAASGDDGAAGTLDRNEQMWPCWLTQRYGLQVSWPASSPWVTAVGATMGAASSNREVVCSVNASGPAAEATRRRPALITSGGGFSMRLARPPWQAGHHAKPSRGVPDVSLAGHAYAIVLGGKWLTVDGTSASSPTLGGMVSLINAQRISAGLNRVGFLNPVLYAHPEVLNDVREGDNRCGSLGTPCCGGYEAGIGWDPTTGLGSVDFSKLAAVLSEGGK</sequence>
<evidence type="ECO:0000256" key="7">
    <source>
        <dbReference type="ARBA" id="ARBA00023529"/>
    </source>
</evidence>
<dbReference type="SUPFAM" id="SSF52743">
    <property type="entry name" value="Subtilisin-like"/>
    <property type="match status" value="1"/>
</dbReference>
<gene>
    <name evidence="12" type="ORF">AMON00008_LOCUS58081</name>
</gene>
<dbReference type="Pfam" id="PF00082">
    <property type="entry name" value="Peptidase_S8"/>
    <property type="match status" value="1"/>
</dbReference>
<organism evidence="12">
    <name type="scientific">Alexandrium monilatum</name>
    <dbReference type="NCBI Taxonomy" id="311494"/>
    <lineage>
        <taxon>Eukaryota</taxon>
        <taxon>Sar</taxon>
        <taxon>Alveolata</taxon>
        <taxon>Dinophyceae</taxon>
        <taxon>Gonyaulacales</taxon>
        <taxon>Pyrocystaceae</taxon>
        <taxon>Alexandrium</taxon>
    </lineage>
</organism>
<dbReference type="GO" id="GO:0008240">
    <property type="term" value="F:tripeptidyl-peptidase activity"/>
    <property type="evidence" value="ECO:0007669"/>
    <property type="project" value="TreeGrafter"/>
</dbReference>
<feature type="binding site" evidence="9">
    <location>
        <position position="691"/>
    </location>
    <ligand>
        <name>Ca(2+)</name>
        <dbReference type="ChEBI" id="CHEBI:29108"/>
    </ligand>
</feature>
<evidence type="ECO:0000256" key="3">
    <source>
        <dbReference type="ARBA" id="ARBA00022801"/>
    </source>
</evidence>
<feature type="domain" description="Peptidase S53" evidence="11">
    <location>
        <begin position="327"/>
        <end position="711"/>
    </location>
</feature>
<keyword evidence="2 9" id="KW-0479">Metal-binding</keyword>
<dbReference type="PANTHER" id="PTHR14218:SF15">
    <property type="entry name" value="TRIPEPTIDYL-PEPTIDASE 1"/>
    <property type="match status" value="1"/>
</dbReference>
<evidence type="ECO:0000256" key="10">
    <source>
        <dbReference type="SAM" id="MobiDB-lite"/>
    </source>
</evidence>
<dbReference type="Pfam" id="PF09286">
    <property type="entry name" value="Pro-kuma_activ"/>
    <property type="match status" value="1"/>
</dbReference>
<dbReference type="PANTHER" id="PTHR14218">
    <property type="entry name" value="PROTEASE S8 TRIPEPTIDYL PEPTIDASE I CLN2"/>
    <property type="match status" value="1"/>
</dbReference>
<dbReference type="InterPro" id="IPR050819">
    <property type="entry name" value="Tripeptidyl-peptidase_I"/>
</dbReference>
<feature type="binding site" evidence="9">
    <location>
        <position position="665"/>
    </location>
    <ligand>
        <name>Ca(2+)</name>
        <dbReference type="ChEBI" id="CHEBI:29108"/>
    </ligand>
</feature>
<evidence type="ECO:0000256" key="5">
    <source>
        <dbReference type="ARBA" id="ARBA00022837"/>
    </source>
</evidence>
<accession>A0A7S4SX07</accession>
<evidence type="ECO:0000256" key="4">
    <source>
        <dbReference type="ARBA" id="ARBA00022825"/>
    </source>
</evidence>
<dbReference type="InterPro" id="IPR036852">
    <property type="entry name" value="Peptidase_S8/S53_dom_sf"/>
</dbReference>
<dbReference type="Gene3D" id="3.40.50.200">
    <property type="entry name" value="Peptidase S8/S53 domain"/>
    <property type="match status" value="1"/>
</dbReference>
<feature type="binding site" evidence="9">
    <location>
        <position position="666"/>
    </location>
    <ligand>
        <name>Ca(2+)</name>
        <dbReference type="ChEBI" id="CHEBI:29108"/>
    </ligand>
</feature>
<dbReference type="EMBL" id="HBNR01081231">
    <property type="protein sequence ID" value="CAE4658340.1"/>
    <property type="molecule type" value="Transcribed_RNA"/>
</dbReference>
<evidence type="ECO:0000256" key="6">
    <source>
        <dbReference type="ARBA" id="ARBA00023145"/>
    </source>
</evidence>
<dbReference type="GO" id="GO:0004252">
    <property type="term" value="F:serine-type endopeptidase activity"/>
    <property type="evidence" value="ECO:0007669"/>
    <property type="project" value="UniProtKB-UniRule"/>
</dbReference>
<feature type="region of interest" description="Disordered" evidence="10">
    <location>
        <begin position="52"/>
        <end position="89"/>
    </location>
</feature>
<dbReference type="GO" id="GO:0046872">
    <property type="term" value="F:metal ion binding"/>
    <property type="evidence" value="ECO:0007669"/>
    <property type="project" value="UniProtKB-UniRule"/>
</dbReference>
<reference evidence="12" key="1">
    <citation type="submission" date="2021-01" db="EMBL/GenBank/DDBJ databases">
        <authorList>
            <person name="Corre E."/>
            <person name="Pelletier E."/>
            <person name="Niang G."/>
            <person name="Scheremetjew M."/>
            <person name="Finn R."/>
            <person name="Kale V."/>
            <person name="Holt S."/>
            <person name="Cochrane G."/>
            <person name="Meng A."/>
            <person name="Brown T."/>
            <person name="Cohen L."/>
        </authorList>
    </citation>
    <scope>NUCLEOTIDE SEQUENCE</scope>
    <source>
        <strain evidence="12">CCMP3105</strain>
    </source>
</reference>
<dbReference type="EC" id="3.4.21.62" evidence="8"/>
<keyword evidence="4 9" id="KW-0720">Serine protease</keyword>
<feature type="binding site" evidence="9">
    <location>
        <position position="689"/>
    </location>
    <ligand>
        <name>Ca(2+)</name>
        <dbReference type="ChEBI" id="CHEBI:29108"/>
    </ligand>
</feature>
<dbReference type="AlphaFoldDB" id="A0A7S4SX07"/>
<dbReference type="CDD" id="cd11377">
    <property type="entry name" value="Pro-peptidase_S53"/>
    <property type="match status" value="1"/>
</dbReference>
<evidence type="ECO:0000313" key="12">
    <source>
        <dbReference type="EMBL" id="CAE4658340.1"/>
    </source>
</evidence>
<dbReference type="InterPro" id="IPR000209">
    <property type="entry name" value="Peptidase_S8/S53_dom"/>
</dbReference>
<comment type="cofactor">
    <cofactor evidence="9">
        <name>Ca(2+)</name>
        <dbReference type="ChEBI" id="CHEBI:29108"/>
    </cofactor>
    <text evidence="9">Binds 1 Ca(2+) ion per subunit.</text>
</comment>
<dbReference type="GO" id="GO:0006508">
    <property type="term" value="P:proteolysis"/>
    <property type="evidence" value="ECO:0007669"/>
    <property type="project" value="UniProtKB-KW"/>
</dbReference>